<protein>
    <submittedName>
        <fullName evidence="1">Uncharacterized protein</fullName>
    </submittedName>
</protein>
<keyword evidence="2" id="KW-1185">Reference proteome</keyword>
<dbReference type="InterPro" id="IPR021523">
    <property type="entry name" value="DUF3187"/>
</dbReference>
<evidence type="ECO:0000313" key="2">
    <source>
        <dbReference type="Proteomes" id="UP000588068"/>
    </source>
</evidence>
<gene>
    <name evidence="1" type="ORF">HNQ60_002441</name>
</gene>
<sequence length="395" mass="43811">MASFDACPTSHPLRRHIRLLLITAFSAATITAPALSQEVTERVEDASGKEVEIEQAWSHTGLLRARDLTPFGLLRLDMLPAHTADAKEGTWTFEIQLAYQNTFIMSENVQDYLERRNVGREPLRPQDAAAILALPGDAYYVDGEVGLADLIVQRRMNEYWSAYLTVPYIHYGEGVMDNTVEWFHDATGFSQQGRDLVARNRFQFIYDIGGTAFAQLDRSTKGGFGDPVFGIRYSLPEPRFGWDLVVELAAKIAVDGERFLLSTGENDYGAQLTMQRRFGATGRHAVYLSGSAVYYAGGPEIPGDESEVIPTLIAGYSVGITPTTSFILQAYASRSVVQDTSIDELRDDKYQLSLGLQSRTKNILWSFALTENISNFSNTPDFGGQIGIAYMPKAK</sequence>
<organism evidence="1 2">
    <name type="scientific">Povalibacter uvarum</name>
    <dbReference type="NCBI Taxonomy" id="732238"/>
    <lineage>
        <taxon>Bacteria</taxon>
        <taxon>Pseudomonadati</taxon>
        <taxon>Pseudomonadota</taxon>
        <taxon>Gammaproteobacteria</taxon>
        <taxon>Steroidobacterales</taxon>
        <taxon>Steroidobacteraceae</taxon>
        <taxon>Povalibacter</taxon>
    </lineage>
</organism>
<accession>A0A841HMR1</accession>
<dbReference type="EMBL" id="JACHHZ010000003">
    <property type="protein sequence ID" value="MBB6093560.1"/>
    <property type="molecule type" value="Genomic_DNA"/>
</dbReference>
<dbReference type="RefSeq" id="WP_184332090.1">
    <property type="nucleotide sequence ID" value="NZ_JACHHZ010000003.1"/>
</dbReference>
<dbReference type="Pfam" id="PF11383">
    <property type="entry name" value="DUF3187"/>
    <property type="match status" value="1"/>
</dbReference>
<proteinExistence type="predicted"/>
<reference evidence="1 2" key="1">
    <citation type="submission" date="2020-08" db="EMBL/GenBank/DDBJ databases">
        <title>Genomic Encyclopedia of Type Strains, Phase IV (KMG-IV): sequencing the most valuable type-strain genomes for metagenomic binning, comparative biology and taxonomic classification.</title>
        <authorList>
            <person name="Goeker M."/>
        </authorList>
    </citation>
    <scope>NUCLEOTIDE SEQUENCE [LARGE SCALE GENOMIC DNA]</scope>
    <source>
        <strain evidence="1 2">DSM 26723</strain>
    </source>
</reference>
<comment type="caution">
    <text evidence="1">The sequence shown here is derived from an EMBL/GenBank/DDBJ whole genome shotgun (WGS) entry which is preliminary data.</text>
</comment>
<dbReference type="AlphaFoldDB" id="A0A841HMR1"/>
<dbReference type="Proteomes" id="UP000588068">
    <property type="component" value="Unassembled WGS sequence"/>
</dbReference>
<name>A0A841HMR1_9GAMM</name>
<evidence type="ECO:0000313" key="1">
    <source>
        <dbReference type="EMBL" id="MBB6093560.1"/>
    </source>
</evidence>